<dbReference type="InterPro" id="IPR015813">
    <property type="entry name" value="Pyrv/PenolPyrv_kinase-like_dom"/>
</dbReference>
<dbReference type="PANTHER" id="PTHR42905">
    <property type="entry name" value="PHOSPHOENOLPYRUVATE CARBOXYLASE"/>
    <property type="match status" value="1"/>
</dbReference>
<dbReference type="InterPro" id="IPR039556">
    <property type="entry name" value="ICL/PEPM"/>
</dbReference>
<keyword evidence="2" id="KW-1185">Reference proteome</keyword>
<sequence>MPSDFHAVHYGDEPLLLPNAWDFASAAALAAMGFDAVGTTSLGVAAAAGLPDATGLARDATLALARVLAVLPVHLSVDIESGFSETPEEVAEVAAQLAELGIAGVNIEDGRADGTLADPGRHAEVIEAVKRRCPDLFLNARTDPYWLGLDRPLERTLERARRYREAGADGIFVPGAVAAADISTLADRVDGPLNILFSPAHLPLADLAGLGVARVSTGSLLFRASQGAVARTAAAVRDGASVPADLPAYGEVQDLIEGYCPAVIGAARSGRPPLR</sequence>
<dbReference type="InterPro" id="IPR040442">
    <property type="entry name" value="Pyrv_kinase-like_dom_sf"/>
</dbReference>
<organism evidence="1 2">
    <name type="scientific">Glycomyces luteolus</name>
    <dbReference type="NCBI Taxonomy" id="2670330"/>
    <lineage>
        <taxon>Bacteria</taxon>
        <taxon>Bacillati</taxon>
        <taxon>Actinomycetota</taxon>
        <taxon>Actinomycetes</taxon>
        <taxon>Glycomycetales</taxon>
        <taxon>Glycomycetaceae</taxon>
        <taxon>Glycomyces</taxon>
    </lineage>
</organism>
<dbReference type="Pfam" id="PF13714">
    <property type="entry name" value="PEP_mutase"/>
    <property type="match status" value="1"/>
</dbReference>
<accession>A0A9X3P8Q3</accession>
<name>A0A9X3P8Q3_9ACTN</name>
<dbReference type="PANTHER" id="PTHR42905:SF16">
    <property type="entry name" value="CARBOXYPHOSPHONOENOLPYRUVATE PHOSPHONOMUTASE-LIKE PROTEIN (AFU_ORTHOLOGUE AFUA_5G07230)"/>
    <property type="match status" value="1"/>
</dbReference>
<dbReference type="AlphaFoldDB" id="A0A9X3P8Q3"/>
<comment type="caution">
    <text evidence="1">The sequence shown here is derived from an EMBL/GenBank/DDBJ whole genome shotgun (WGS) entry which is preliminary data.</text>
</comment>
<evidence type="ECO:0000313" key="2">
    <source>
        <dbReference type="Proteomes" id="UP001146067"/>
    </source>
</evidence>
<dbReference type="GO" id="GO:0016829">
    <property type="term" value="F:lyase activity"/>
    <property type="evidence" value="ECO:0007669"/>
    <property type="project" value="UniProtKB-KW"/>
</dbReference>
<proteinExistence type="predicted"/>
<reference evidence="1" key="1">
    <citation type="submission" date="2022-12" db="EMBL/GenBank/DDBJ databases">
        <title>Gycomyces niveus sp.nov.,a novel actinomycete isolated from soil in Shouguan.</title>
        <authorList>
            <person name="Yang X."/>
        </authorList>
    </citation>
    <scope>NUCLEOTIDE SEQUENCE</scope>
    <source>
        <strain evidence="1">NEAU-A15</strain>
    </source>
</reference>
<dbReference type="Gene3D" id="3.20.20.60">
    <property type="entry name" value="Phosphoenolpyruvate-binding domains"/>
    <property type="match status" value="1"/>
</dbReference>
<dbReference type="EMBL" id="JAPZVP010000003">
    <property type="protein sequence ID" value="MDA1359072.1"/>
    <property type="molecule type" value="Genomic_DNA"/>
</dbReference>
<keyword evidence="1" id="KW-0456">Lyase</keyword>
<evidence type="ECO:0000313" key="1">
    <source>
        <dbReference type="EMBL" id="MDA1359072.1"/>
    </source>
</evidence>
<dbReference type="RefSeq" id="WP_270108903.1">
    <property type="nucleotide sequence ID" value="NZ_JAPZVP010000003.1"/>
</dbReference>
<dbReference type="SUPFAM" id="SSF51621">
    <property type="entry name" value="Phosphoenolpyruvate/pyruvate domain"/>
    <property type="match status" value="1"/>
</dbReference>
<dbReference type="Proteomes" id="UP001146067">
    <property type="component" value="Unassembled WGS sequence"/>
</dbReference>
<dbReference type="CDD" id="cd00377">
    <property type="entry name" value="ICL_PEPM"/>
    <property type="match status" value="1"/>
</dbReference>
<gene>
    <name evidence="1" type="ORF">O1R50_05525</name>
</gene>
<protein>
    <submittedName>
        <fullName evidence="1">Isocitrate lyase/phosphoenolpyruvate mutase family protein</fullName>
    </submittedName>
</protein>